<dbReference type="GO" id="GO:0051301">
    <property type="term" value="P:cell division"/>
    <property type="evidence" value="ECO:0007669"/>
    <property type="project" value="UniProtKB-KW"/>
</dbReference>
<dbReference type="Gene3D" id="1.10.443.10">
    <property type="entry name" value="Intergrase catalytic core"/>
    <property type="match status" value="1"/>
</dbReference>
<feature type="active site" evidence="9">
    <location>
        <position position="159"/>
    </location>
</feature>
<dbReference type="InterPro" id="IPR004107">
    <property type="entry name" value="Integrase_SAM-like_N"/>
</dbReference>
<comment type="subcellular location">
    <subcellularLocation>
        <location evidence="1 9">Cytoplasm</location>
    </subcellularLocation>
</comment>
<sequence length="303" mass="32261">MSGSRPLAAAAAEWLDQCAHQRRLSPHTLRAYAASIERFEDFLSRHFGGAVTLVHLEALTAADVRGFLAMRRGEGLASTSVARELSALRTFARFVRGSGLKLEALAGVKSPKLARRVPRPLSAPDAHALLAMTNDGDAPEWERLRDTAVLLLLWGAGLRISEALALSVADLPLGEVLTISGKRGKVRQVPLLPVVREAVDAYRALMPFAVTEGAVFRGRRGGPLDAGHIRAAMRAARPALGLPTSATPHALRHSFATHLLGAGADLRAIQELLGHASLSSTQIYTAVDAAALLDAYRGAHPRA</sequence>
<feature type="active site" evidence="9">
    <location>
        <position position="182"/>
    </location>
</feature>
<dbReference type="Pfam" id="PF00589">
    <property type="entry name" value="Phage_integrase"/>
    <property type="match status" value="1"/>
</dbReference>
<evidence type="ECO:0000256" key="6">
    <source>
        <dbReference type="ARBA" id="ARBA00023125"/>
    </source>
</evidence>
<dbReference type="GO" id="GO:0003677">
    <property type="term" value="F:DNA binding"/>
    <property type="evidence" value="ECO:0007669"/>
    <property type="project" value="UniProtKB-UniRule"/>
</dbReference>
<dbReference type="PANTHER" id="PTHR30349">
    <property type="entry name" value="PHAGE INTEGRASE-RELATED"/>
    <property type="match status" value="1"/>
</dbReference>
<dbReference type="InterPro" id="IPR044068">
    <property type="entry name" value="CB"/>
</dbReference>
<dbReference type="InterPro" id="IPR050090">
    <property type="entry name" value="Tyrosine_recombinase_XerCD"/>
</dbReference>
<evidence type="ECO:0000313" key="13">
    <source>
        <dbReference type="Proteomes" id="UP000538147"/>
    </source>
</evidence>
<evidence type="ECO:0000259" key="10">
    <source>
        <dbReference type="PROSITE" id="PS51898"/>
    </source>
</evidence>
<feature type="active site" description="O-(3'-phospho-DNA)-tyrosine intermediate" evidence="9">
    <location>
        <position position="284"/>
    </location>
</feature>
<dbReference type="InterPro" id="IPR002104">
    <property type="entry name" value="Integrase_catalytic"/>
</dbReference>
<evidence type="ECO:0000259" key="11">
    <source>
        <dbReference type="PROSITE" id="PS51900"/>
    </source>
</evidence>
<dbReference type="EMBL" id="JACIIV010000016">
    <property type="protein sequence ID" value="MBB6228191.1"/>
    <property type="molecule type" value="Genomic_DNA"/>
</dbReference>
<dbReference type="PROSITE" id="PS51900">
    <property type="entry name" value="CB"/>
    <property type="match status" value="1"/>
</dbReference>
<feature type="active site" evidence="9">
    <location>
        <position position="252"/>
    </location>
</feature>
<dbReference type="InterPro" id="IPR010998">
    <property type="entry name" value="Integrase_recombinase_N"/>
</dbReference>
<dbReference type="HAMAP" id="MF_01808">
    <property type="entry name" value="Recomb_XerC_XerD"/>
    <property type="match status" value="1"/>
</dbReference>
<keyword evidence="5 9" id="KW-0229">DNA integration</keyword>
<evidence type="ECO:0000256" key="1">
    <source>
        <dbReference type="ARBA" id="ARBA00004496"/>
    </source>
</evidence>
<name>A0A841L997_9SPHN</name>
<keyword evidence="4 9" id="KW-0159">Chromosome partition</keyword>
<feature type="active site" evidence="9">
    <location>
        <position position="249"/>
    </location>
</feature>
<dbReference type="InterPro" id="IPR013762">
    <property type="entry name" value="Integrase-like_cat_sf"/>
</dbReference>
<keyword evidence="2 9" id="KW-0963">Cytoplasm</keyword>
<dbReference type="Proteomes" id="UP000538147">
    <property type="component" value="Unassembled WGS sequence"/>
</dbReference>
<dbReference type="PANTHER" id="PTHR30349:SF90">
    <property type="entry name" value="TYROSINE RECOMBINASE XERD"/>
    <property type="match status" value="1"/>
</dbReference>
<protein>
    <recommendedName>
        <fullName evidence="9">Tyrosine recombinase XerC</fullName>
    </recommendedName>
</protein>
<keyword evidence="8 9" id="KW-0131">Cell cycle</keyword>
<evidence type="ECO:0000256" key="9">
    <source>
        <dbReference type="HAMAP-Rule" id="MF_01808"/>
    </source>
</evidence>
<comment type="function">
    <text evidence="9">Site-specific tyrosine recombinase, which acts by catalyzing the cutting and rejoining of the recombining DNA molecules. The XerC-XerD complex is essential to convert dimers of the bacterial chromosome into monomers to permit their segregation at cell division. It also contributes to the segregational stability of plasmids.</text>
</comment>
<reference evidence="12 13" key="1">
    <citation type="submission" date="2020-08" db="EMBL/GenBank/DDBJ databases">
        <title>Genomic Encyclopedia of Type Strains, Phase IV (KMG-IV): sequencing the most valuable type-strain genomes for metagenomic binning, comparative biology and taxonomic classification.</title>
        <authorList>
            <person name="Goeker M."/>
        </authorList>
    </citation>
    <scope>NUCLEOTIDE SEQUENCE [LARGE SCALE GENOMIC DNA]</scope>
    <source>
        <strain evidence="12 13">DSM 102189</strain>
    </source>
</reference>
<dbReference type="GO" id="GO:0009037">
    <property type="term" value="F:tyrosine-based site-specific recombinase activity"/>
    <property type="evidence" value="ECO:0007669"/>
    <property type="project" value="UniProtKB-UniRule"/>
</dbReference>
<keyword evidence="13" id="KW-1185">Reference proteome</keyword>
<evidence type="ECO:0000256" key="3">
    <source>
        <dbReference type="ARBA" id="ARBA00022618"/>
    </source>
</evidence>
<organism evidence="12 13">
    <name type="scientific">Polymorphobacter multimanifer</name>
    <dbReference type="NCBI Taxonomy" id="1070431"/>
    <lineage>
        <taxon>Bacteria</taxon>
        <taxon>Pseudomonadati</taxon>
        <taxon>Pseudomonadota</taxon>
        <taxon>Alphaproteobacteria</taxon>
        <taxon>Sphingomonadales</taxon>
        <taxon>Sphingosinicellaceae</taxon>
        <taxon>Polymorphobacter</taxon>
    </lineage>
</organism>
<dbReference type="AlphaFoldDB" id="A0A841L997"/>
<dbReference type="PROSITE" id="PS51898">
    <property type="entry name" value="TYR_RECOMBINASE"/>
    <property type="match status" value="1"/>
</dbReference>
<keyword evidence="7 9" id="KW-0233">DNA recombination</keyword>
<comment type="subunit">
    <text evidence="9">Forms a cyclic heterotetrameric complex composed of two molecules of XerC and two molecules of XerD.</text>
</comment>
<dbReference type="InterPro" id="IPR023009">
    <property type="entry name" value="Tyrosine_recombinase_XerC/XerD"/>
</dbReference>
<evidence type="ECO:0000313" key="12">
    <source>
        <dbReference type="EMBL" id="MBB6228191.1"/>
    </source>
</evidence>
<evidence type="ECO:0000256" key="8">
    <source>
        <dbReference type="ARBA" id="ARBA00023306"/>
    </source>
</evidence>
<dbReference type="RefSeq" id="WP_243452845.1">
    <property type="nucleotide sequence ID" value="NZ_BMOX01000181.1"/>
</dbReference>
<evidence type="ECO:0000256" key="5">
    <source>
        <dbReference type="ARBA" id="ARBA00022908"/>
    </source>
</evidence>
<dbReference type="GO" id="GO:0006313">
    <property type="term" value="P:DNA transposition"/>
    <property type="evidence" value="ECO:0007669"/>
    <property type="project" value="UniProtKB-UniRule"/>
</dbReference>
<comment type="caution">
    <text evidence="12">The sequence shown here is derived from an EMBL/GenBank/DDBJ whole genome shotgun (WGS) entry which is preliminary data.</text>
</comment>
<evidence type="ECO:0000256" key="2">
    <source>
        <dbReference type="ARBA" id="ARBA00022490"/>
    </source>
</evidence>
<dbReference type="InterPro" id="IPR011010">
    <property type="entry name" value="DNA_brk_join_enz"/>
</dbReference>
<evidence type="ECO:0000256" key="7">
    <source>
        <dbReference type="ARBA" id="ARBA00023172"/>
    </source>
</evidence>
<keyword evidence="6 9" id="KW-0238">DNA-binding</keyword>
<accession>A0A841L997</accession>
<dbReference type="GO" id="GO:0007059">
    <property type="term" value="P:chromosome segregation"/>
    <property type="evidence" value="ECO:0007669"/>
    <property type="project" value="UniProtKB-UniRule"/>
</dbReference>
<dbReference type="Gene3D" id="1.10.150.130">
    <property type="match status" value="1"/>
</dbReference>
<evidence type="ECO:0000256" key="4">
    <source>
        <dbReference type="ARBA" id="ARBA00022829"/>
    </source>
</evidence>
<gene>
    <name evidence="9" type="primary">xerC</name>
    <name evidence="12" type="ORF">FHS79_002376</name>
</gene>
<dbReference type="SUPFAM" id="SSF56349">
    <property type="entry name" value="DNA breaking-rejoining enzymes"/>
    <property type="match status" value="1"/>
</dbReference>
<feature type="domain" description="Tyr recombinase" evidence="10">
    <location>
        <begin position="116"/>
        <end position="297"/>
    </location>
</feature>
<proteinExistence type="inferred from homology"/>
<comment type="similarity">
    <text evidence="9">Belongs to the 'phage' integrase family. XerC subfamily.</text>
</comment>
<feature type="active site" evidence="9">
    <location>
        <position position="275"/>
    </location>
</feature>
<feature type="domain" description="Core-binding (CB)" evidence="11">
    <location>
        <begin position="5"/>
        <end position="96"/>
    </location>
</feature>
<keyword evidence="3 9" id="KW-0132">Cell division</keyword>
<dbReference type="Pfam" id="PF02899">
    <property type="entry name" value="Phage_int_SAM_1"/>
    <property type="match status" value="1"/>
</dbReference>
<dbReference type="GO" id="GO:0005737">
    <property type="term" value="C:cytoplasm"/>
    <property type="evidence" value="ECO:0007669"/>
    <property type="project" value="UniProtKB-SubCell"/>
</dbReference>